<dbReference type="UniPathway" id="UPA00219"/>
<feature type="transmembrane region" description="Helical" evidence="11">
    <location>
        <begin position="76"/>
        <end position="94"/>
    </location>
</feature>
<evidence type="ECO:0000256" key="8">
    <source>
        <dbReference type="ARBA" id="ARBA00022989"/>
    </source>
</evidence>
<dbReference type="GO" id="GO:0051301">
    <property type="term" value="P:cell division"/>
    <property type="evidence" value="ECO:0007669"/>
    <property type="project" value="InterPro"/>
</dbReference>
<comment type="subcellular location">
    <subcellularLocation>
        <location evidence="11">Cell membrane</location>
        <topology evidence="11">Multi-pass membrane protein</topology>
    </subcellularLocation>
    <subcellularLocation>
        <location evidence="1">Membrane</location>
        <topology evidence="1">Multi-pass membrane protein</topology>
    </subcellularLocation>
</comment>
<sequence length="368" mass="41337">MFKGRIFKYLNYPLLFVTFALVGIGIIFISSASYQITLETNAQINYASKQIVWVVVAFIAFLTIILYGYDRIVNLSYPIYFMNIALLILVLALGSERYGAQRWLQFGGFLLQPSEFAKISIILVLARHISLNVGSYRSFMFILRPMVLTFIPMILILRQPDLGTSLVFIPILFSMIFVAGAMLKQLITLMSVGVLAMPIFWFLLKDYQKNRIRVFWDPNLDPTGLGYQAIQSKIAIGSGGLLGKGWLHGTQNQLNFLPKRHTDFIFSVIGEEWGFFGVMCVLILFLVLVLAGIYVASKSKDVYGKLVATGISIMLLCHVVINIGMTIGLMPITGLPLLFLSYGGSSMLTAIISIALLQSIWIKRRYDY</sequence>
<dbReference type="InterPro" id="IPR011923">
    <property type="entry name" value="RodA/MrdB"/>
</dbReference>
<proteinExistence type="inferred from homology"/>
<feature type="transmembrane region" description="Helical" evidence="11">
    <location>
        <begin position="162"/>
        <end position="179"/>
    </location>
</feature>
<protein>
    <recommendedName>
        <fullName evidence="11">Peptidoglycan glycosyltransferase RodA</fullName>
        <shortName evidence="11">PGT</shortName>
        <ecNumber evidence="11">2.4.99.28</ecNumber>
    </recommendedName>
    <alternativeName>
        <fullName evidence="11">Cell elongation protein RodA</fullName>
    </alternativeName>
    <alternativeName>
        <fullName evidence="11">Cell wall polymerase</fullName>
    </alternativeName>
    <alternativeName>
        <fullName evidence="11">Peptidoglycan polymerase</fullName>
        <shortName evidence="11">PG polymerase</shortName>
    </alternativeName>
</protein>
<evidence type="ECO:0000256" key="11">
    <source>
        <dbReference type="HAMAP-Rule" id="MF_02079"/>
    </source>
</evidence>
<keyword evidence="10 11" id="KW-0961">Cell wall biogenesis/degradation</keyword>
<evidence type="ECO:0000256" key="4">
    <source>
        <dbReference type="ARBA" id="ARBA00022679"/>
    </source>
</evidence>
<feature type="transmembrane region" description="Helical" evidence="11">
    <location>
        <begin position="138"/>
        <end position="156"/>
    </location>
</feature>
<feature type="transmembrane region" description="Helical" evidence="11">
    <location>
        <begin position="339"/>
        <end position="362"/>
    </location>
</feature>
<comment type="catalytic activity">
    <reaction evidence="11">
        <text>[GlcNAc-(1-&gt;4)-Mur2Ac(oyl-L-Ala-gamma-D-Glu-L-Lys-D-Ala-D-Ala)](n)-di-trans,octa-cis-undecaprenyl diphosphate + beta-D-GlcNAc-(1-&gt;4)-Mur2Ac(oyl-L-Ala-gamma-D-Glu-L-Lys-D-Ala-D-Ala)-di-trans,octa-cis-undecaprenyl diphosphate = [GlcNAc-(1-&gt;4)-Mur2Ac(oyl-L-Ala-gamma-D-Glu-L-Lys-D-Ala-D-Ala)](n+1)-di-trans,octa-cis-undecaprenyl diphosphate + di-trans,octa-cis-undecaprenyl diphosphate + H(+)</text>
        <dbReference type="Rhea" id="RHEA:23708"/>
        <dbReference type="Rhea" id="RHEA-COMP:9602"/>
        <dbReference type="Rhea" id="RHEA-COMP:9603"/>
        <dbReference type="ChEBI" id="CHEBI:15378"/>
        <dbReference type="ChEBI" id="CHEBI:58405"/>
        <dbReference type="ChEBI" id="CHEBI:60033"/>
        <dbReference type="ChEBI" id="CHEBI:78435"/>
        <dbReference type="EC" id="2.4.99.28"/>
    </reaction>
</comment>
<dbReference type="Pfam" id="PF01098">
    <property type="entry name" value="FTSW_RODA_SPOVE"/>
    <property type="match status" value="1"/>
</dbReference>
<dbReference type="EMBL" id="QZJZ01000079">
    <property type="protein sequence ID" value="RJP57495.1"/>
    <property type="molecule type" value="Genomic_DNA"/>
</dbReference>
<dbReference type="NCBIfam" id="TIGR02210">
    <property type="entry name" value="rodA_shape"/>
    <property type="match status" value="1"/>
</dbReference>
<evidence type="ECO:0000256" key="7">
    <source>
        <dbReference type="ARBA" id="ARBA00022984"/>
    </source>
</evidence>
<reference evidence="12 13" key="1">
    <citation type="journal article" date="2017" name="ISME J.">
        <title>Energy and carbon metabolisms in a deep terrestrial subsurface fluid microbial community.</title>
        <authorList>
            <person name="Momper L."/>
            <person name="Jungbluth S.P."/>
            <person name="Lee M.D."/>
            <person name="Amend J.P."/>
        </authorList>
    </citation>
    <scope>NUCLEOTIDE SEQUENCE [LARGE SCALE GENOMIC DNA]</scope>
    <source>
        <strain evidence="12">SURF_26</strain>
    </source>
</reference>
<feature type="transmembrane region" description="Helical" evidence="11">
    <location>
        <begin position="51"/>
        <end position="69"/>
    </location>
</feature>
<keyword evidence="8 11" id="KW-1133">Transmembrane helix</keyword>
<dbReference type="PANTHER" id="PTHR30474:SF1">
    <property type="entry name" value="PEPTIDOGLYCAN GLYCOSYLTRANSFERASE MRDB"/>
    <property type="match status" value="1"/>
</dbReference>
<dbReference type="PANTHER" id="PTHR30474">
    <property type="entry name" value="CELL CYCLE PROTEIN"/>
    <property type="match status" value="1"/>
</dbReference>
<dbReference type="InterPro" id="IPR018365">
    <property type="entry name" value="Cell_cycle_FtsW-rel_CS"/>
</dbReference>
<keyword evidence="4 11" id="KW-0808">Transferase</keyword>
<comment type="function">
    <text evidence="11">Peptidoglycan polymerase that is essential for cell wall elongation.</text>
</comment>
<dbReference type="EC" id="2.4.99.28" evidence="11"/>
<dbReference type="HAMAP" id="MF_02079">
    <property type="entry name" value="PGT_RodA"/>
    <property type="match status" value="1"/>
</dbReference>
<feature type="transmembrane region" description="Helical" evidence="11">
    <location>
        <begin position="306"/>
        <end position="327"/>
    </location>
</feature>
<dbReference type="PROSITE" id="PS00428">
    <property type="entry name" value="FTSW_RODA_SPOVE"/>
    <property type="match status" value="1"/>
</dbReference>
<dbReference type="GO" id="GO:0005886">
    <property type="term" value="C:plasma membrane"/>
    <property type="evidence" value="ECO:0007669"/>
    <property type="project" value="UniProtKB-SubCell"/>
</dbReference>
<accession>A0A3A4QU49</accession>
<evidence type="ECO:0000256" key="10">
    <source>
        <dbReference type="ARBA" id="ARBA00023316"/>
    </source>
</evidence>
<dbReference type="GO" id="GO:0009252">
    <property type="term" value="P:peptidoglycan biosynthetic process"/>
    <property type="evidence" value="ECO:0007669"/>
    <property type="project" value="UniProtKB-UniRule"/>
</dbReference>
<keyword evidence="6 11" id="KW-0133">Cell shape</keyword>
<evidence type="ECO:0000256" key="2">
    <source>
        <dbReference type="ARBA" id="ARBA00022475"/>
    </source>
</evidence>
<keyword evidence="9 11" id="KW-0472">Membrane</keyword>
<gene>
    <name evidence="11 12" type="primary">rodA</name>
    <name evidence="12" type="ORF">C4541_10035</name>
</gene>
<dbReference type="GO" id="GO:0071555">
    <property type="term" value="P:cell wall organization"/>
    <property type="evidence" value="ECO:0007669"/>
    <property type="project" value="UniProtKB-KW"/>
</dbReference>
<evidence type="ECO:0000256" key="9">
    <source>
        <dbReference type="ARBA" id="ARBA00023136"/>
    </source>
</evidence>
<evidence type="ECO:0000256" key="6">
    <source>
        <dbReference type="ARBA" id="ARBA00022960"/>
    </source>
</evidence>
<name>A0A3A4QU49_9BACT</name>
<keyword evidence="2 11" id="KW-1003">Cell membrane</keyword>
<dbReference type="GO" id="GO:0032153">
    <property type="term" value="C:cell division site"/>
    <property type="evidence" value="ECO:0007669"/>
    <property type="project" value="TreeGrafter"/>
</dbReference>
<feature type="transmembrane region" description="Helical" evidence="11">
    <location>
        <begin position="273"/>
        <end position="294"/>
    </location>
</feature>
<keyword evidence="7 11" id="KW-0573">Peptidoglycan synthesis</keyword>
<dbReference type="GO" id="GO:0008955">
    <property type="term" value="F:peptidoglycan glycosyltransferase activity"/>
    <property type="evidence" value="ECO:0007669"/>
    <property type="project" value="UniProtKB-UniRule"/>
</dbReference>
<feature type="transmembrane region" description="Helical" evidence="11">
    <location>
        <begin position="106"/>
        <end position="126"/>
    </location>
</feature>
<keyword evidence="3 11" id="KW-0328">Glycosyltransferase</keyword>
<dbReference type="NCBIfam" id="NF037961">
    <property type="entry name" value="RodA_shape"/>
    <property type="match status" value="1"/>
</dbReference>
<dbReference type="AlphaFoldDB" id="A0A3A4QU49"/>
<feature type="transmembrane region" description="Helical" evidence="11">
    <location>
        <begin position="12"/>
        <end position="31"/>
    </location>
</feature>
<evidence type="ECO:0000256" key="1">
    <source>
        <dbReference type="ARBA" id="ARBA00004141"/>
    </source>
</evidence>
<dbReference type="GO" id="GO:0015648">
    <property type="term" value="F:lipid-linked peptidoglycan transporter activity"/>
    <property type="evidence" value="ECO:0007669"/>
    <property type="project" value="TreeGrafter"/>
</dbReference>
<feature type="transmembrane region" description="Helical" evidence="11">
    <location>
        <begin position="186"/>
        <end position="204"/>
    </location>
</feature>
<dbReference type="GO" id="GO:0008360">
    <property type="term" value="P:regulation of cell shape"/>
    <property type="evidence" value="ECO:0007669"/>
    <property type="project" value="UniProtKB-KW"/>
</dbReference>
<keyword evidence="5 11" id="KW-0812">Transmembrane</keyword>
<dbReference type="InterPro" id="IPR001182">
    <property type="entry name" value="FtsW/RodA"/>
</dbReference>
<dbReference type="Proteomes" id="UP000266426">
    <property type="component" value="Unassembled WGS sequence"/>
</dbReference>
<comment type="similarity">
    <text evidence="11">Belongs to the SEDS family. MrdB/RodA subfamily.</text>
</comment>
<organism evidence="12 13">
    <name type="scientific">Candidatus Auribacter fodinae</name>
    <dbReference type="NCBI Taxonomy" id="2093366"/>
    <lineage>
        <taxon>Bacteria</taxon>
        <taxon>Pseudomonadati</taxon>
        <taxon>Candidatus Auribacterota</taxon>
        <taxon>Candidatus Auribacteria</taxon>
        <taxon>Candidatus Auribacterales</taxon>
        <taxon>Candidatus Auribacteraceae</taxon>
        <taxon>Candidatus Auribacter</taxon>
    </lineage>
</organism>
<comment type="pathway">
    <text evidence="11">Cell wall biogenesis; peptidoglycan biosynthesis.</text>
</comment>
<evidence type="ECO:0000256" key="5">
    <source>
        <dbReference type="ARBA" id="ARBA00022692"/>
    </source>
</evidence>
<evidence type="ECO:0000256" key="3">
    <source>
        <dbReference type="ARBA" id="ARBA00022676"/>
    </source>
</evidence>
<comment type="caution">
    <text evidence="12">The sequence shown here is derived from an EMBL/GenBank/DDBJ whole genome shotgun (WGS) entry which is preliminary data.</text>
</comment>
<evidence type="ECO:0000313" key="13">
    <source>
        <dbReference type="Proteomes" id="UP000266426"/>
    </source>
</evidence>
<evidence type="ECO:0000313" key="12">
    <source>
        <dbReference type="EMBL" id="RJP57495.1"/>
    </source>
</evidence>